<keyword evidence="11" id="KW-1185">Reference proteome</keyword>
<name>A0A9Q0CKJ9_9POAL</name>
<dbReference type="InterPro" id="IPR036770">
    <property type="entry name" value="Ankyrin_rpt-contain_sf"/>
</dbReference>
<evidence type="ECO:0000256" key="6">
    <source>
        <dbReference type="ARBA" id="ARBA00023136"/>
    </source>
</evidence>
<dbReference type="GO" id="GO:0005886">
    <property type="term" value="C:plasma membrane"/>
    <property type="evidence" value="ECO:0007669"/>
    <property type="project" value="TreeGrafter"/>
</dbReference>
<dbReference type="Gene3D" id="1.25.40.20">
    <property type="entry name" value="Ankyrin repeat-containing domain"/>
    <property type="match status" value="1"/>
</dbReference>
<reference evidence="10" key="1">
    <citation type="journal article" date="2022" name="Cell">
        <title>Repeat-based holocentromeres influence genome architecture and karyotype evolution.</title>
        <authorList>
            <person name="Hofstatter P.G."/>
            <person name="Thangavel G."/>
            <person name="Lux T."/>
            <person name="Neumann P."/>
            <person name="Vondrak T."/>
            <person name="Novak P."/>
            <person name="Zhang M."/>
            <person name="Costa L."/>
            <person name="Castellani M."/>
            <person name="Scott A."/>
            <person name="Toegelov H."/>
            <person name="Fuchs J."/>
            <person name="Mata-Sucre Y."/>
            <person name="Dias Y."/>
            <person name="Vanzela A.L.L."/>
            <person name="Huettel B."/>
            <person name="Almeida C.C.S."/>
            <person name="Simkova H."/>
            <person name="Souza G."/>
            <person name="Pedrosa-Harand A."/>
            <person name="Macas J."/>
            <person name="Mayer K.F.X."/>
            <person name="Houben A."/>
            <person name="Marques A."/>
        </authorList>
    </citation>
    <scope>NUCLEOTIDE SEQUENCE</scope>
    <source>
        <strain evidence="10">RhyBre1mFocal</strain>
    </source>
</reference>
<dbReference type="Proteomes" id="UP001151287">
    <property type="component" value="Unassembled WGS sequence"/>
</dbReference>
<dbReference type="Pfam" id="PF12796">
    <property type="entry name" value="Ank_2"/>
    <property type="match status" value="2"/>
</dbReference>
<evidence type="ECO:0000256" key="4">
    <source>
        <dbReference type="ARBA" id="ARBA00022989"/>
    </source>
</evidence>
<evidence type="ECO:0000313" key="11">
    <source>
        <dbReference type="Proteomes" id="UP001151287"/>
    </source>
</evidence>
<feature type="transmembrane region" description="Helical" evidence="8">
    <location>
        <begin position="433"/>
        <end position="457"/>
    </location>
</feature>
<accession>A0A9Q0CKJ9</accession>
<keyword evidence="6 8" id="KW-0472">Membrane</keyword>
<evidence type="ECO:0000256" key="5">
    <source>
        <dbReference type="ARBA" id="ARBA00023043"/>
    </source>
</evidence>
<dbReference type="PROSITE" id="PS50297">
    <property type="entry name" value="ANK_REP_REGION"/>
    <property type="match status" value="2"/>
</dbReference>
<dbReference type="Pfam" id="PF13962">
    <property type="entry name" value="PGG"/>
    <property type="match status" value="1"/>
</dbReference>
<dbReference type="OrthoDB" id="627774at2759"/>
<comment type="caution">
    <text evidence="10">The sequence shown here is derived from an EMBL/GenBank/DDBJ whole genome shotgun (WGS) entry which is preliminary data.</text>
</comment>
<keyword evidence="4 8" id="KW-1133">Transmembrane helix</keyword>
<feature type="repeat" description="ANK" evidence="7">
    <location>
        <begin position="92"/>
        <end position="114"/>
    </location>
</feature>
<keyword evidence="5 7" id="KW-0040">ANK repeat</keyword>
<evidence type="ECO:0000256" key="7">
    <source>
        <dbReference type="PROSITE-ProRule" id="PRU00023"/>
    </source>
</evidence>
<organism evidence="10 11">
    <name type="scientific">Rhynchospora breviuscula</name>
    <dbReference type="NCBI Taxonomy" id="2022672"/>
    <lineage>
        <taxon>Eukaryota</taxon>
        <taxon>Viridiplantae</taxon>
        <taxon>Streptophyta</taxon>
        <taxon>Embryophyta</taxon>
        <taxon>Tracheophyta</taxon>
        <taxon>Spermatophyta</taxon>
        <taxon>Magnoliopsida</taxon>
        <taxon>Liliopsida</taxon>
        <taxon>Poales</taxon>
        <taxon>Cyperaceae</taxon>
        <taxon>Cyperoideae</taxon>
        <taxon>Rhynchosporeae</taxon>
        <taxon>Rhynchospora</taxon>
    </lineage>
</organism>
<keyword evidence="3" id="KW-0677">Repeat</keyword>
<dbReference type="SMART" id="SM00248">
    <property type="entry name" value="ANK"/>
    <property type="match status" value="6"/>
</dbReference>
<evidence type="ECO:0000256" key="1">
    <source>
        <dbReference type="ARBA" id="ARBA00004141"/>
    </source>
</evidence>
<dbReference type="InterPro" id="IPR026961">
    <property type="entry name" value="PGG_dom"/>
</dbReference>
<sequence length="513" mass="57161">MIQMNALNPWHVLSKFSKKEMISLQKLLNEASQAGDVSTLKVLLEEDKLLLDRTLNEERDNPLHIAAFHGHVDFASEILQLKPELAKNLNKDGQSPLHLAAARGHLQIVEKLLDQVGTDICFVLDNAGFLPIHTAAIHRKNDVVAMFIEKCHQTLHELTSANETLLHLAVKANSLETIRFLMSRGVKIDSKDDGGNTCLHIAVARRNSQVIKDLLQYMGAEINSINVLGQTPLDVLCESWQYFDDVSLVNMIRNAGGLRAVELIDLNSICIHSSEHATSRTTEKRTTTAKLTPVEKNHDSSATLLIVATLVATITFQAVLNPPGGFVQGESSNTVGDFLSDSYAPGTLPPGMPVLLRYLKYFYIMHTLALFASVSVILLLLCKVPKNKILMKFLVWVVWLAVFCAALGFTYAFGGLYSWDSSAYTYIFGFAKAWFVILPIAIFWVSLRVIYILLRYGTQGRRPNWLAKLGWPKLSRRIKMAISIVSIVCALPILLYVNYDIISVVKVLFKESG</sequence>
<dbReference type="PANTHER" id="PTHR24186:SF38">
    <property type="entry name" value="ANKYRIN REPEAT FAMILY PROTEIN"/>
    <property type="match status" value="1"/>
</dbReference>
<evidence type="ECO:0000256" key="2">
    <source>
        <dbReference type="ARBA" id="ARBA00022692"/>
    </source>
</evidence>
<gene>
    <name evidence="10" type="ORF">LUZ63_012075</name>
</gene>
<evidence type="ECO:0000259" key="9">
    <source>
        <dbReference type="Pfam" id="PF13962"/>
    </source>
</evidence>
<feature type="repeat" description="ANK" evidence="7">
    <location>
        <begin position="194"/>
        <end position="227"/>
    </location>
</feature>
<dbReference type="SUPFAM" id="SSF48403">
    <property type="entry name" value="Ankyrin repeat"/>
    <property type="match status" value="1"/>
</dbReference>
<dbReference type="PRINTS" id="PR01415">
    <property type="entry name" value="ANKYRIN"/>
</dbReference>
<dbReference type="PANTHER" id="PTHR24186">
    <property type="entry name" value="PROTEIN PHOSPHATASE 1 REGULATORY SUBUNIT"/>
    <property type="match status" value="1"/>
</dbReference>
<comment type="subcellular location">
    <subcellularLocation>
        <location evidence="1">Membrane</location>
        <topology evidence="1">Multi-pass membrane protein</topology>
    </subcellularLocation>
</comment>
<keyword evidence="2 8" id="KW-0812">Transmembrane</keyword>
<feature type="transmembrane region" description="Helical" evidence="8">
    <location>
        <begin position="361"/>
        <end position="381"/>
    </location>
</feature>
<dbReference type="EMBL" id="JAMQYH010000003">
    <property type="protein sequence ID" value="KAJ1695377.1"/>
    <property type="molecule type" value="Genomic_DNA"/>
</dbReference>
<feature type="repeat" description="ANK" evidence="7">
    <location>
        <begin position="161"/>
        <end position="193"/>
    </location>
</feature>
<proteinExistence type="predicted"/>
<feature type="transmembrane region" description="Helical" evidence="8">
    <location>
        <begin position="393"/>
        <end position="413"/>
    </location>
</feature>
<protein>
    <recommendedName>
        <fullName evidence="9">PGG domain-containing protein</fullName>
    </recommendedName>
</protein>
<feature type="transmembrane region" description="Helical" evidence="8">
    <location>
        <begin position="478"/>
        <end position="499"/>
    </location>
</feature>
<evidence type="ECO:0000256" key="8">
    <source>
        <dbReference type="SAM" id="Phobius"/>
    </source>
</evidence>
<dbReference type="InterPro" id="IPR002110">
    <property type="entry name" value="Ankyrin_rpt"/>
</dbReference>
<dbReference type="AlphaFoldDB" id="A0A9Q0CKJ9"/>
<feature type="domain" description="PGG" evidence="9">
    <location>
        <begin position="296"/>
        <end position="411"/>
    </location>
</feature>
<evidence type="ECO:0000256" key="3">
    <source>
        <dbReference type="ARBA" id="ARBA00022737"/>
    </source>
</evidence>
<dbReference type="PROSITE" id="PS50088">
    <property type="entry name" value="ANK_REPEAT"/>
    <property type="match status" value="3"/>
</dbReference>
<evidence type="ECO:0000313" key="10">
    <source>
        <dbReference type="EMBL" id="KAJ1695377.1"/>
    </source>
</evidence>